<evidence type="ECO:0000259" key="2">
    <source>
        <dbReference type="Pfam" id="PF13439"/>
    </source>
</evidence>
<dbReference type="Pfam" id="PF13439">
    <property type="entry name" value="Glyco_transf_4"/>
    <property type="match status" value="1"/>
</dbReference>
<keyword evidence="4" id="KW-1185">Reference proteome</keyword>
<accession>A0A7D4BKI0</accession>
<dbReference type="GO" id="GO:0016757">
    <property type="term" value="F:glycosyltransferase activity"/>
    <property type="evidence" value="ECO:0007669"/>
    <property type="project" value="InterPro"/>
</dbReference>
<feature type="domain" description="Glycosyltransferase subfamily 4-like N-terminal" evidence="2">
    <location>
        <begin position="51"/>
        <end position="171"/>
    </location>
</feature>
<dbReference type="Pfam" id="PF00534">
    <property type="entry name" value="Glycos_transf_1"/>
    <property type="match status" value="1"/>
</dbReference>
<dbReference type="KEGG" id="ttz:FHG85_08070"/>
<dbReference type="EMBL" id="CP041345">
    <property type="protein sequence ID" value="QKG80219.1"/>
    <property type="molecule type" value="Genomic_DNA"/>
</dbReference>
<evidence type="ECO:0000313" key="4">
    <source>
        <dbReference type="Proteomes" id="UP000500961"/>
    </source>
</evidence>
<dbReference type="Proteomes" id="UP000500961">
    <property type="component" value="Chromosome"/>
</dbReference>
<proteinExistence type="predicted"/>
<sequence>MSKNNRVLFVEPIIAHYRRDTFKLILENNNFSSSILAGNEYEGVKPAEIDGSFICQYLSFKLLGHRFYYLKNALNRIRVFNPSIIVCSGVDFHHLHTLAIFLYAKLKHIKFVWWSHGGFGRQGKLGKSIRAWFYRKSDFVFAYSGKGVDNLLKLGVKSSKVLSIGNAICTEDYGFNYPRKDDNNGKHQITLLFSGRINQKRRIEILLHAIKELKKIGKHKIKCLVIGDGDTFNLKKLSKSLGISEDIEFVGPKYGAEVVEFFQNADIFVFPSGIGLSILHAFSYGLPVITTDRMDLHSPEIELLKPGINGDFFQHDNYDSLAKRIDEWAEKIISDKKRIANECIKVINEMGYLPEMQSRKIIDVLNRLIQYE</sequence>
<protein>
    <submittedName>
        <fullName evidence="3">Glycosyltransferase family 4 protein</fullName>
    </submittedName>
</protein>
<organism evidence="3 4">
    <name type="scientific">Tenuifilum thalassicum</name>
    <dbReference type="NCBI Taxonomy" id="2590900"/>
    <lineage>
        <taxon>Bacteria</taxon>
        <taxon>Pseudomonadati</taxon>
        <taxon>Bacteroidota</taxon>
        <taxon>Bacteroidia</taxon>
        <taxon>Bacteroidales</taxon>
        <taxon>Tenuifilaceae</taxon>
        <taxon>Tenuifilum</taxon>
    </lineage>
</organism>
<dbReference type="InterPro" id="IPR001296">
    <property type="entry name" value="Glyco_trans_1"/>
</dbReference>
<feature type="domain" description="Glycosyl transferase family 1" evidence="1">
    <location>
        <begin position="183"/>
        <end position="332"/>
    </location>
</feature>
<name>A0A7D4BKI0_9BACT</name>
<dbReference type="InterPro" id="IPR028098">
    <property type="entry name" value="Glyco_trans_4-like_N"/>
</dbReference>
<evidence type="ECO:0000259" key="1">
    <source>
        <dbReference type="Pfam" id="PF00534"/>
    </source>
</evidence>
<evidence type="ECO:0000313" key="3">
    <source>
        <dbReference type="EMBL" id="QKG80219.1"/>
    </source>
</evidence>
<dbReference type="CDD" id="cd03801">
    <property type="entry name" value="GT4_PimA-like"/>
    <property type="match status" value="1"/>
</dbReference>
<dbReference type="Gene3D" id="3.40.50.2000">
    <property type="entry name" value="Glycogen Phosphorylase B"/>
    <property type="match status" value="2"/>
</dbReference>
<reference evidence="3 4" key="1">
    <citation type="submission" date="2019-07" db="EMBL/GenBank/DDBJ databases">
        <title>Thalassofilum flectens gen. nov., sp. nov., a novel moderate thermophilic anaerobe from a shallow sea hot spring in Kunashir Island (Russia), representing a new family in the order Bacteroidales, and proposal of Thalassofilacea fam. nov.</title>
        <authorList>
            <person name="Kochetkova T.V."/>
            <person name="Podosokorskaya O.A."/>
            <person name="Novikov A."/>
            <person name="Elcheninov A.G."/>
            <person name="Toshchakov S.V."/>
            <person name="Kublanov I.V."/>
        </authorList>
    </citation>
    <scope>NUCLEOTIDE SEQUENCE [LARGE SCALE GENOMIC DNA]</scope>
    <source>
        <strain evidence="3 4">38-H</strain>
    </source>
</reference>
<dbReference type="SUPFAM" id="SSF53756">
    <property type="entry name" value="UDP-Glycosyltransferase/glycogen phosphorylase"/>
    <property type="match status" value="1"/>
</dbReference>
<dbReference type="PANTHER" id="PTHR12526:SF637">
    <property type="entry name" value="GLYCOSYLTRANSFERASE EPSF-RELATED"/>
    <property type="match status" value="1"/>
</dbReference>
<gene>
    <name evidence="3" type="ORF">FHG85_08070</name>
</gene>
<dbReference type="RefSeq" id="WP_173074757.1">
    <property type="nucleotide sequence ID" value="NZ_CP041345.1"/>
</dbReference>
<keyword evidence="3" id="KW-0808">Transferase</keyword>
<dbReference type="AlphaFoldDB" id="A0A7D4BKI0"/>
<dbReference type="PANTHER" id="PTHR12526">
    <property type="entry name" value="GLYCOSYLTRANSFERASE"/>
    <property type="match status" value="1"/>
</dbReference>